<protein>
    <submittedName>
        <fullName evidence="1">Uncharacterized protein</fullName>
    </submittedName>
</protein>
<comment type="caution">
    <text evidence="1">The sequence shown here is derived from an EMBL/GenBank/DDBJ whole genome shotgun (WGS) entry which is preliminary data.</text>
</comment>
<evidence type="ECO:0000313" key="1">
    <source>
        <dbReference type="EMBL" id="GIH40954.1"/>
    </source>
</evidence>
<name>A0ABQ4G1L0_9ACTN</name>
<gene>
    <name evidence="1" type="ORF">Mco01_39540</name>
</gene>
<proteinExistence type="predicted"/>
<evidence type="ECO:0000313" key="2">
    <source>
        <dbReference type="Proteomes" id="UP000603904"/>
    </source>
</evidence>
<accession>A0ABQ4G1L0</accession>
<keyword evidence="2" id="KW-1185">Reference proteome</keyword>
<dbReference type="RefSeq" id="WP_204058339.1">
    <property type="nucleotide sequence ID" value="NZ_BAAAGP010000010.1"/>
</dbReference>
<dbReference type="Proteomes" id="UP000603904">
    <property type="component" value="Unassembled WGS sequence"/>
</dbReference>
<reference evidence="1 2" key="1">
    <citation type="submission" date="2021-01" db="EMBL/GenBank/DDBJ databases">
        <title>Whole genome shotgun sequence of Microbispora corallina NBRC 16416.</title>
        <authorList>
            <person name="Komaki H."/>
            <person name="Tamura T."/>
        </authorList>
    </citation>
    <scope>NUCLEOTIDE SEQUENCE [LARGE SCALE GENOMIC DNA]</scope>
    <source>
        <strain evidence="1 2">NBRC 16416</strain>
    </source>
</reference>
<sequence length="156" mass="17674">MPVPELIPISYEPDYHTDTIGAHAGGLFFGGVCRGWPVGVHEEVGEWPWRDENGEPMPGPWFAILHLFDRDGRHLGSEISPFVDGAEAEQALQRMLARLQDVEYRDIAVRLFRVDAHDCIFGLVDETDKAEDGDGHVEYYPNHIGFYEPWDGSYDT</sequence>
<dbReference type="EMBL" id="BOOC01000018">
    <property type="protein sequence ID" value="GIH40954.1"/>
    <property type="molecule type" value="Genomic_DNA"/>
</dbReference>
<organism evidence="1 2">
    <name type="scientific">Microbispora corallina</name>
    <dbReference type="NCBI Taxonomy" id="83302"/>
    <lineage>
        <taxon>Bacteria</taxon>
        <taxon>Bacillati</taxon>
        <taxon>Actinomycetota</taxon>
        <taxon>Actinomycetes</taxon>
        <taxon>Streptosporangiales</taxon>
        <taxon>Streptosporangiaceae</taxon>
        <taxon>Microbispora</taxon>
    </lineage>
</organism>